<dbReference type="EMBL" id="CADCVA010000208">
    <property type="protein sequence ID" value="CAA9421464.1"/>
    <property type="molecule type" value="Genomic_DNA"/>
</dbReference>
<gene>
    <name evidence="2" type="ORF">AVDCRST_MAG82-1469</name>
</gene>
<reference evidence="2" key="1">
    <citation type="submission" date="2020-02" db="EMBL/GenBank/DDBJ databases">
        <authorList>
            <person name="Meier V. D."/>
        </authorList>
    </citation>
    <scope>NUCLEOTIDE SEQUENCE</scope>
    <source>
        <strain evidence="2">AVDCRST_MAG82</strain>
    </source>
</reference>
<protein>
    <submittedName>
        <fullName evidence="2">Uncharacterized protein</fullName>
    </submittedName>
</protein>
<evidence type="ECO:0000313" key="2">
    <source>
        <dbReference type="EMBL" id="CAA9421464.1"/>
    </source>
</evidence>
<name>A0A6J4PTN0_9ACTN</name>
<feature type="region of interest" description="Disordered" evidence="1">
    <location>
        <begin position="1"/>
        <end position="25"/>
    </location>
</feature>
<feature type="non-terminal residue" evidence="2">
    <location>
        <position position="99"/>
    </location>
</feature>
<proteinExistence type="predicted"/>
<sequence length="99" mass="10568">GGPWNLLARRGGGHAPRHKGDVLRHPHPLAAGPVARVSELDRGLQPAGLPGQCLQGLDPGRRAARRPFDPLLRALLGGPLRRRLRAVRPAQAQVRGSPV</sequence>
<dbReference type="AlphaFoldDB" id="A0A6J4PTN0"/>
<evidence type="ECO:0000256" key="1">
    <source>
        <dbReference type="SAM" id="MobiDB-lite"/>
    </source>
</evidence>
<feature type="non-terminal residue" evidence="2">
    <location>
        <position position="1"/>
    </location>
</feature>
<organism evidence="2">
    <name type="scientific">uncultured Rubrobacteraceae bacterium</name>
    <dbReference type="NCBI Taxonomy" id="349277"/>
    <lineage>
        <taxon>Bacteria</taxon>
        <taxon>Bacillati</taxon>
        <taxon>Actinomycetota</taxon>
        <taxon>Rubrobacteria</taxon>
        <taxon>Rubrobacterales</taxon>
        <taxon>Rubrobacteraceae</taxon>
        <taxon>environmental samples</taxon>
    </lineage>
</organism>
<accession>A0A6J4PTN0</accession>